<keyword evidence="7" id="KW-0274">FAD</keyword>
<dbReference type="AlphaFoldDB" id="A0AAX4HR51"/>
<dbReference type="EMBL" id="CP139487">
    <property type="protein sequence ID" value="WPU65652.1"/>
    <property type="molecule type" value="Genomic_DNA"/>
</dbReference>
<evidence type="ECO:0000256" key="3">
    <source>
        <dbReference type="ARBA" id="ARBA00008562"/>
    </source>
</evidence>
<dbReference type="Pfam" id="PF00890">
    <property type="entry name" value="FAD_binding_2"/>
    <property type="match status" value="1"/>
</dbReference>
<dbReference type="SUPFAM" id="SSF51905">
    <property type="entry name" value="FAD/NAD(P)-binding domain"/>
    <property type="match status" value="1"/>
</dbReference>
<comment type="similarity">
    <text evidence="3">Belongs to the FAD-dependent oxidoreductase 2 family. NadB subfamily.</text>
</comment>
<comment type="pathway">
    <text evidence="2">Cofactor biosynthesis; NAD(+) biosynthesis; iminoaspartate from L-aspartate (oxidase route): step 1/1.</text>
</comment>
<dbReference type="InterPro" id="IPR036188">
    <property type="entry name" value="FAD/NAD-bd_sf"/>
</dbReference>
<dbReference type="FunFam" id="3.90.700.10:FF:000002">
    <property type="entry name" value="L-aspartate oxidase"/>
    <property type="match status" value="1"/>
</dbReference>
<evidence type="ECO:0000313" key="12">
    <source>
        <dbReference type="EMBL" id="WPU65652.1"/>
    </source>
</evidence>
<evidence type="ECO:0000256" key="2">
    <source>
        <dbReference type="ARBA" id="ARBA00004950"/>
    </source>
</evidence>
<gene>
    <name evidence="12" type="ORF">SOO65_02735</name>
</gene>
<comment type="catalytic activity">
    <reaction evidence="9">
        <text>L-aspartate + O2 = iminosuccinate + H2O2</text>
        <dbReference type="Rhea" id="RHEA:25876"/>
        <dbReference type="ChEBI" id="CHEBI:15379"/>
        <dbReference type="ChEBI" id="CHEBI:16240"/>
        <dbReference type="ChEBI" id="CHEBI:29991"/>
        <dbReference type="ChEBI" id="CHEBI:77875"/>
        <dbReference type="EC" id="1.4.3.16"/>
    </reaction>
    <physiologicalReaction direction="left-to-right" evidence="9">
        <dbReference type="Rhea" id="RHEA:25877"/>
    </physiologicalReaction>
</comment>
<accession>A0AAX4HR51</accession>
<evidence type="ECO:0000256" key="5">
    <source>
        <dbReference type="ARBA" id="ARBA00022630"/>
    </source>
</evidence>
<dbReference type="PRINTS" id="PR00368">
    <property type="entry name" value="FADPNR"/>
</dbReference>
<dbReference type="Gene3D" id="3.90.700.10">
    <property type="entry name" value="Succinate dehydrogenase/fumarate reductase flavoprotein, catalytic domain"/>
    <property type="match status" value="1"/>
</dbReference>
<sequence length="525" mass="58769">MKDFNTEVLIIGTGIAGLSTAIKLAETKKKVTIVTREKRPEITNTFWAQGGIIYSPKDLNDQEDLVKDIMKASAFTSNIEAAKILATRSAEIIDEVLIHKSNTDFAKDAEGELLFTKEAAHSRDRIIYKGDMTGKAIQIALLNYLSNVEIFPNVTFLTSHTAIDLITPNHHGVDITQRYEENQVLGAYVLDQKSKDVRKILAKVTILATGGIGALYLHHSNAEGARGDGHAMAHRAGAYVTNMEFIQFHPTTFYNRSSHRRFLVSEAVRGEGGRLINSKGEAFMKKYHEDAELAPRDVVARAILEEMIAEKEDCVYLDISHKDESYLRNRFPTINSYCLENKVDMAVEPIPVVPAAHYTCGGVKTDLKGRTNLKRLYAVGEVACTGLHGANRLASTSLLEGLTWGYIAAEDILTYVDDVNDYKLEKIKDWTQATEEVDLALIAQDQLTLKQTMWNYVGLSRSQNRLNRARAMFIELQDEISKFYKNAQLHDELIGLRNGVEVAFMVLNASLRNKQSVGCFYLKNK</sequence>
<evidence type="ECO:0000259" key="11">
    <source>
        <dbReference type="Pfam" id="PF00890"/>
    </source>
</evidence>
<dbReference type="SUPFAM" id="SSF56425">
    <property type="entry name" value="Succinate dehydrogenase/fumarate reductase flavoprotein, catalytic domain"/>
    <property type="match status" value="1"/>
</dbReference>
<feature type="domain" description="FAD-dependent oxidoreductase 2 FAD-binding" evidence="11">
    <location>
        <begin position="8"/>
        <end position="398"/>
    </location>
</feature>
<organism evidence="12 13">
    <name type="scientific">Peredibacter starrii</name>
    <dbReference type="NCBI Taxonomy" id="28202"/>
    <lineage>
        <taxon>Bacteria</taxon>
        <taxon>Pseudomonadati</taxon>
        <taxon>Bdellovibrionota</taxon>
        <taxon>Bacteriovoracia</taxon>
        <taxon>Bacteriovoracales</taxon>
        <taxon>Bacteriovoracaceae</taxon>
        <taxon>Peredibacter</taxon>
    </lineage>
</organism>
<dbReference type="PANTHER" id="PTHR42716">
    <property type="entry name" value="L-ASPARTATE OXIDASE"/>
    <property type="match status" value="1"/>
</dbReference>
<dbReference type="SUPFAM" id="SSF46977">
    <property type="entry name" value="Succinate dehydrogenase/fumarate reductase flavoprotein C-terminal domain"/>
    <property type="match status" value="1"/>
</dbReference>
<keyword evidence="8" id="KW-0560">Oxidoreductase</keyword>
<evidence type="ECO:0000256" key="8">
    <source>
        <dbReference type="ARBA" id="ARBA00023002"/>
    </source>
</evidence>
<name>A0AAX4HR51_9BACT</name>
<dbReference type="Proteomes" id="UP001324634">
    <property type="component" value="Chromosome"/>
</dbReference>
<evidence type="ECO:0000256" key="1">
    <source>
        <dbReference type="ARBA" id="ARBA00001974"/>
    </source>
</evidence>
<evidence type="ECO:0000256" key="6">
    <source>
        <dbReference type="ARBA" id="ARBA00022642"/>
    </source>
</evidence>
<keyword evidence="6" id="KW-0662">Pyridine nucleotide biosynthesis</keyword>
<dbReference type="PANTHER" id="PTHR42716:SF2">
    <property type="entry name" value="L-ASPARTATE OXIDASE, CHLOROPLASTIC"/>
    <property type="match status" value="1"/>
</dbReference>
<dbReference type="GO" id="GO:0008734">
    <property type="term" value="F:L-aspartate oxidase activity"/>
    <property type="evidence" value="ECO:0007669"/>
    <property type="project" value="UniProtKB-EC"/>
</dbReference>
<dbReference type="KEGG" id="psti:SOO65_02735"/>
<dbReference type="GO" id="GO:0009435">
    <property type="term" value="P:NAD+ biosynthetic process"/>
    <property type="evidence" value="ECO:0007669"/>
    <property type="project" value="InterPro"/>
</dbReference>
<dbReference type="InterPro" id="IPR003953">
    <property type="entry name" value="FAD-dep_OxRdtase_2_FAD-bd"/>
</dbReference>
<comment type="cofactor">
    <cofactor evidence="1">
        <name>FAD</name>
        <dbReference type="ChEBI" id="CHEBI:57692"/>
    </cofactor>
</comment>
<keyword evidence="13" id="KW-1185">Reference proteome</keyword>
<dbReference type="RefSeq" id="WP_321396545.1">
    <property type="nucleotide sequence ID" value="NZ_CP139487.1"/>
</dbReference>
<dbReference type="InterPro" id="IPR037099">
    <property type="entry name" value="Fum_R/Succ_DH_flav-like_C_sf"/>
</dbReference>
<evidence type="ECO:0000256" key="9">
    <source>
        <dbReference type="ARBA" id="ARBA00048305"/>
    </source>
</evidence>
<dbReference type="PIRSF" id="PIRSF000171">
    <property type="entry name" value="SDHA_APRA_LASPO"/>
    <property type="match status" value="1"/>
</dbReference>
<feature type="active site" description="Proton acceptor" evidence="10">
    <location>
        <position position="296"/>
    </location>
</feature>
<keyword evidence="5" id="KW-0285">Flavoprotein</keyword>
<evidence type="ECO:0000256" key="7">
    <source>
        <dbReference type="ARBA" id="ARBA00022827"/>
    </source>
</evidence>
<evidence type="ECO:0000256" key="10">
    <source>
        <dbReference type="PIRSR" id="PIRSR000171-1"/>
    </source>
</evidence>
<proteinExistence type="inferred from homology"/>
<dbReference type="Gene3D" id="1.20.58.100">
    <property type="entry name" value="Fumarate reductase/succinate dehydrogenase flavoprotein-like, C-terminal domain"/>
    <property type="match status" value="1"/>
</dbReference>
<protein>
    <recommendedName>
        <fullName evidence="4">L-aspartate oxidase</fullName>
        <ecNumber evidence="4">1.4.3.16</ecNumber>
    </recommendedName>
</protein>
<dbReference type="EC" id="1.4.3.16" evidence="4"/>
<dbReference type="Gene3D" id="3.50.50.60">
    <property type="entry name" value="FAD/NAD(P)-binding domain"/>
    <property type="match status" value="1"/>
</dbReference>
<dbReference type="InterPro" id="IPR027477">
    <property type="entry name" value="Succ_DH/fumarate_Rdtase_cat_sf"/>
</dbReference>
<dbReference type="InterPro" id="IPR005288">
    <property type="entry name" value="NadB"/>
</dbReference>
<evidence type="ECO:0000313" key="13">
    <source>
        <dbReference type="Proteomes" id="UP001324634"/>
    </source>
</evidence>
<reference evidence="12 13" key="1">
    <citation type="submission" date="2023-11" db="EMBL/GenBank/DDBJ databases">
        <title>Peredibacter starrii A3.12.</title>
        <authorList>
            <person name="Mitchell R.J."/>
        </authorList>
    </citation>
    <scope>NUCLEOTIDE SEQUENCE [LARGE SCALE GENOMIC DNA]</scope>
    <source>
        <strain evidence="12 13">A3.12</strain>
    </source>
</reference>
<evidence type="ECO:0000256" key="4">
    <source>
        <dbReference type="ARBA" id="ARBA00012173"/>
    </source>
</evidence>